<protein>
    <submittedName>
        <fullName evidence="1">Uncharacterized protein</fullName>
    </submittedName>
</protein>
<evidence type="ECO:0000313" key="2">
    <source>
        <dbReference type="Proteomes" id="UP000252519"/>
    </source>
</evidence>
<sequence>MLILIALLATANAEEQTTIEEFLTQPISKHAEELTGQALVDYVNERQPFFKAEYSPAAERILKSRVMSARFLGNPDKDYVTTDVAPNLELPDR</sequence>
<dbReference type="AlphaFoldDB" id="A0A368H9E6"/>
<dbReference type="Proteomes" id="UP000252519">
    <property type="component" value="Unassembled WGS sequence"/>
</dbReference>
<keyword evidence="2" id="KW-1185">Reference proteome</keyword>
<dbReference type="STRING" id="29170.A0A368H9E6"/>
<dbReference type="OrthoDB" id="5850821at2759"/>
<name>A0A368H9E6_ANCCA</name>
<accession>A0A368H9E6</accession>
<organism evidence="1 2">
    <name type="scientific">Ancylostoma caninum</name>
    <name type="common">Dog hookworm</name>
    <dbReference type="NCBI Taxonomy" id="29170"/>
    <lineage>
        <taxon>Eukaryota</taxon>
        <taxon>Metazoa</taxon>
        <taxon>Ecdysozoa</taxon>
        <taxon>Nematoda</taxon>
        <taxon>Chromadorea</taxon>
        <taxon>Rhabditida</taxon>
        <taxon>Rhabditina</taxon>
        <taxon>Rhabditomorpha</taxon>
        <taxon>Strongyloidea</taxon>
        <taxon>Ancylostomatidae</taxon>
        <taxon>Ancylostomatinae</taxon>
        <taxon>Ancylostoma</taxon>
    </lineage>
</organism>
<gene>
    <name evidence="1" type="ORF">ANCCAN_01682</name>
</gene>
<comment type="caution">
    <text evidence="1">The sequence shown here is derived from an EMBL/GenBank/DDBJ whole genome shotgun (WGS) entry which is preliminary data.</text>
</comment>
<reference evidence="1 2" key="1">
    <citation type="submission" date="2014-10" db="EMBL/GenBank/DDBJ databases">
        <title>Draft genome of the hookworm Ancylostoma caninum.</title>
        <authorList>
            <person name="Mitreva M."/>
        </authorList>
    </citation>
    <scope>NUCLEOTIDE SEQUENCE [LARGE SCALE GENOMIC DNA]</scope>
    <source>
        <strain evidence="1 2">Baltimore</strain>
    </source>
</reference>
<dbReference type="EMBL" id="JOJR01000008">
    <property type="protein sequence ID" value="RCN52249.1"/>
    <property type="molecule type" value="Genomic_DNA"/>
</dbReference>
<proteinExistence type="predicted"/>
<evidence type="ECO:0000313" key="1">
    <source>
        <dbReference type="EMBL" id="RCN52249.1"/>
    </source>
</evidence>